<organism evidence="2 3">
    <name type="scientific">Solemya pervernicosa gill symbiont</name>
    <dbReference type="NCBI Taxonomy" id="642797"/>
    <lineage>
        <taxon>Bacteria</taxon>
        <taxon>Pseudomonadati</taxon>
        <taxon>Pseudomonadota</taxon>
        <taxon>Gammaproteobacteria</taxon>
        <taxon>sulfur-oxidizing symbionts</taxon>
    </lineage>
</organism>
<accession>A0A1T2L5G9</accession>
<feature type="region of interest" description="Disordered" evidence="1">
    <location>
        <begin position="1"/>
        <end position="23"/>
    </location>
</feature>
<dbReference type="Proteomes" id="UP000191110">
    <property type="component" value="Unassembled WGS sequence"/>
</dbReference>
<dbReference type="AlphaFoldDB" id="A0A1T2L5G9"/>
<protein>
    <submittedName>
        <fullName evidence="2">Uncharacterized protein</fullName>
    </submittedName>
</protein>
<proteinExistence type="predicted"/>
<gene>
    <name evidence="2" type="ORF">BOW53_08775</name>
</gene>
<keyword evidence="3" id="KW-1185">Reference proteome</keyword>
<sequence length="69" mass="7880">MRIRTTLDPISLKEVPNPESHPCVYEGSGEDGLEIYFENEENRQTYLHMELPDHKVVAGNDTEDYVAEG</sequence>
<dbReference type="OrthoDB" id="7065834at2"/>
<reference evidence="2 3" key="1">
    <citation type="submission" date="2016-11" db="EMBL/GenBank/DDBJ databases">
        <title>Mixed transmission modes and dynamic genome evolution in an obligate animal-bacterial symbiosis.</title>
        <authorList>
            <person name="Russell S.L."/>
            <person name="Corbett-Detig R.B."/>
            <person name="Cavanaugh C.M."/>
        </authorList>
    </citation>
    <scope>NUCLEOTIDE SEQUENCE [LARGE SCALE GENOMIC DNA]</scope>
    <source>
        <strain evidence="2">Sveles-Q1</strain>
    </source>
</reference>
<evidence type="ECO:0000313" key="2">
    <source>
        <dbReference type="EMBL" id="OOZ40186.1"/>
    </source>
</evidence>
<comment type="caution">
    <text evidence="2">The sequence shown here is derived from an EMBL/GenBank/DDBJ whole genome shotgun (WGS) entry which is preliminary data.</text>
</comment>
<dbReference type="RefSeq" id="WP_078483709.1">
    <property type="nucleotide sequence ID" value="NZ_MPRL01000031.1"/>
</dbReference>
<evidence type="ECO:0000256" key="1">
    <source>
        <dbReference type="SAM" id="MobiDB-lite"/>
    </source>
</evidence>
<name>A0A1T2L5G9_9GAMM</name>
<evidence type="ECO:0000313" key="3">
    <source>
        <dbReference type="Proteomes" id="UP000191110"/>
    </source>
</evidence>
<dbReference type="EMBL" id="MPRL01000031">
    <property type="protein sequence ID" value="OOZ40186.1"/>
    <property type="molecule type" value="Genomic_DNA"/>
</dbReference>